<dbReference type="EMBL" id="JACKTI010000004">
    <property type="protein sequence ID" value="MCV7021776.1"/>
    <property type="molecule type" value="Genomic_DNA"/>
</dbReference>
<dbReference type="NCBIfam" id="TIGR03971">
    <property type="entry name" value="SDR_subfam_1"/>
    <property type="match status" value="1"/>
</dbReference>
<dbReference type="NCBIfam" id="NF009467">
    <property type="entry name" value="PRK12826.1-3"/>
    <property type="match status" value="1"/>
</dbReference>
<dbReference type="InterPro" id="IPR023985">
    <property type="entry name" value="SDR_subfam_1"/>
</dbReference>
<protein>
    <submittedName>
        <fullName evidence="5">Mycofactocin-coupled SDR family oxidoreductase</fullName>
    </submittedName>
    <submittedName>
        <fullName evidence="4">Short-chain type dehydrogenase/reductase</fullName>
    </submittedName>
</protein>
<gene>
    <name evidence="5" type="ORF">H7I77_00180</name>
    <name evidence="4" type="ORF">RMCN_0033</name>
</gene>
<dbReference type="PANTHER" id="PTHR24321">
    <property type="entry name" value="DEHYDROGENASES, SHORT CHAIN"/>
    <property type="match status" value="1"/>
</dbReference>
<sequence>MTGAQRVAMITGAARGQGRAHAVRLAADGIDVIAVDICADIETIPYPMGTRDELEETCRLVEKAGQRASLQIADVREFDQVRQAFSAGTHDLGVDCADIVIANAGGCAYPADVDEARAFKDAIDIMLAGVWNTVKATTPALVEAGRPGSVVLTSSTAAVKGFTGGWGGLDGYTAAKSGILGLMRVFANTLGPHNIRVNAILPTGVDSGMTRNEAFSSWIATVAERPLANLRNLLPDVNILQPEDIADAVAWLVSERGRYITGVCLPVDAGFCNV</sequence>
<reference evidence="5" key="3">
    <citation type="journal article" date="2022" name="BMC Genomics">
        <title>Comparative genome analysis of mycobacteria focusing on tRNA and non-coding RNA.</title>
        <authorList>
            <person name="Behra P.R.K."/>
            <person name="Pettersson B.M.F."/>
            <person name="Ramesh M."/>
            <person name="Das S."/>
            <person name="Dasgupta S."/>
            <person name="Kirsebom L.A."/>
        </authorList>
    </citation>
    <scope>NUCLEOTIDE SEQUENCE</scope>
    <source>
        <strain evidence="5">DSM 44203</strain>
    </source>
</reference>
<evidence type="ECO:0000313" key="6">
    <source>
        <dbReference type="Proteomes" id="UP000069773"/>
    </source>
</evidence>
<dbReference type="CDD" id="cd05233">
    <property type="entry name" value="SDR_c"/>
    <property type="match status" value="1"/>
</dbReference>
<dbReference type="GO" id="GO:0016491">
    <property type="term" value="F:oxidoreductase activity"/>
    <property type="evidence" value="ECO:0007669"/>
    <property type="project" value="UniProtKB-KW"/>
</dbReference>
<dbReference type="SUPFAM" id="SSF51735">
    <property type="entry name" value="NAD(P)-binding Rossmann-fold domains"/>
    <property type="match status" value="1"/>
</dbReference>
<reference evidence="4 6" key="1">
    <citation type="journal article" date="2016" name="Genome Announc.">
        <title>Draft Genome Sequences of Five Rapidly Growing Mycobacterium Species, M. thermoresistibile, M. fortuitum subsp. acetamidolyticum, M. canariasense, M. brisbanense, and M. novocastrense.</title>
        <authorList>
            <person name="Katahira K."/>
            <person name="Ogura Y."/>
            <person name="Gotoh Y."/>
            <person name="Hayashi T."/>
        </authorList>
    </citation>
    <scope>NUCLEOTIDE SEQUENCE [LARGE SCALE GENOMIC DNA]</scope>
    <source>
        <strain evidence="4 6">JCM18114</strain>
    </source>
</reference>
<evidence type="ECO:0000313" key="4">
    <source>
        <dbReference type="EMBL" id="GAT06900.1"/>
    </source>
</evidence>
<organism evidence="5 7">
    <name type="scientific">Mycolicibacterium novocastrense</name>
    <name type="common">Mycobacterium novocastrense</name>
    <dbReference type="NCBI Taxonomy" id="59813"/>
    <lineage>
        <taxon>Bacteria</taxon>
        <taxon>Bacillati</taxon>
        <taxon>Actinomycetota</taxon>
        <taxon>Actinomycetes</taxon>
        <taxon>Mycobacteriales</taxon>
        <taxon>Mycobacteriaceae</taxon>
        <taxon>Mycolicibacterium</taxon>
    </lineage>
</organism>
<keyword evidence="2" id="KW-0560">Oxidoreductase</keyword>
<dbReference type="Proteomes" id="UP001207528">
    <property type="component" value="Unassembled WGS sequence"/>
</dbReference>
<evidence type="ECO:0000256" key="1">
    <source>
        <dbReference type="ARBA" id="ARBA00006484"/>
    </source>
</evidence>
<dbReference type="InterPro" id="IPR002347">
    <property type="entry name" value="SDR_fam"/>
</dbReference>
<keyword evidence="3" id="KW-0520">NAD</keyword>
<comment type="caution">
    <text evidence="5">The sequence shown here is derived from an EMBL/GenBank/DDBJ whole genome shotgun (WGS) entry which is preliminary data.</text>
</comment>
<reference evidence="5" key="2">
    <citation type="submission" date="2020-07" db="EMBL/GenBank/DDBJ databases">
        <authorList>
            <person name="Pettersson B.M.F."/>
            <person name="Behra P.R.K."/>
            <person name="Ramesh M."/>
            <person name="Das S."/>
            <person name="Dasgupta S."/>
            <person name="Kirsebom L.A."/>
        </authorList>
    </citation>
    <scope>NUCLEOTIDE SEQUENCE</scope>
    <source>
        <strain evidence="5">DSM 44203</strain>
    </source>
</reference>
<dbReference type="PROSITE" id="PS00061">
    <property type="entry name" value="ADH_SHORT"/>
    <property type="match status" value="1"/>
</dbReference>
<dbReference type="InterPro" id="IPR020904">
    <property type="entry name" value="Sc_DH/Rdtase_CS"/>
</dbReference>
<evidence type="ECO:0000313" key="7">
    <source>
        <dbReference type="Proteomes" id="UP001207528"/>
    </source>
</evidence>
<dbReference type="Proteomes" id="UP000069773">
    <property type="component" value="Unassembled WGS sequence"/>
</dbReference>
<evidence type="ECO:0000256" key="3">
    <source>
        <dbReference type="ARBA" id="ARBA00023027"/>
    </source>
</evidence>
<dbReference type="PANTHER" id="PTHR24321:SF8">
    <property type="entry name" value="ESTRADIOL 17-BETA-DEHYDROGENASE 8-RELATED"/>
    <property type="match status" value="1"/>
</dbReference>
<comment type="similarity">
    <text evidence="1">Belongs to the short-chain dehydrogenases/reductases (SDR) family.</text>
</comment>
<evidence type="ECO:0000256" key="2">
    <source>
        <dbReference type="ARBA" id="ARBA00023002"/>
    </source>
</evidence>
<accession>A0AAW5SCQ6</accession>
<dbReference type="Pfam" id="PF13561">
    <property type="entry name" value="adh_short_C2"/>
    <property type="match status" value="1"/>
</dbReference>
<dbReference type="RefSeq" id="WP_067386375.1">
    <property type="nucleotide sequence ID" value="NZ_BCTA01000002.1"/>
</dbReference>
<proteinExistence type="inferred from homology"/>
<dbReference type="AlphaFoldDB" id="A0AAW5SCQ6"/>
<dbReference type="Gene3D" id="3.40.50.720">
    <property type="entry name" value="NAD(P)-binding Rossmann-like Domain"/>
    <property type="match status" value="1"/>
</dbReference>
<name>A0AAW5SCQ6_MYCNV</name>
<evidence type="ECO:0000313" key="5">
    <source>
        <dbReference type="EMBL" id="MCV7021776.1"/>
    </source>
</evidence>
<dbReference type="PRINTS" id="PR00081">
    <property type="entry name" value="GDHRDH"/>
</dbReference>
<dbReference type="EMBL" id="BCTA01000002">
    <property type="protein sequence ID" value="GAT06900.1"/>
    <property type="molecule type" value="Genomic_DNA"/>
</dbReference>
<dbReference type="InterPro" id="IPR036291">
    <property type="entry name" value="NAD(P)-bd_dom_sf"/>
</dbReference>
<keyword evidence="6" id="KW-1185">Reference proteome</keyword>
<dbReference type="FunFam" id="3.40.50.720:FF:000084">
    <property type="entry name" value="Short-chain dehydrogenase reductase"/>
    <property type="match status" value="1"/>
</dbReference>